<comment type="caution">
    <text evidence="2">The sequence shown here is derived from an EMBL/GenBank/DDBJ whole genome shotgun (WGS) entry which is preliminary data.</text>
</comment>
<dbReference type="Proteomes" id="UP001175271">
    <property type="component" value="Unassembled WGS sequence"/>
</dbReference>
<evidence type="ECO:0008006" key="4">
    <source>
        <dbReference type="Google" id="ProtNLM"/>
    </source>
</evidence>
<feature type="transmembrane region" description="Helical" evidence="1">
    <location>
        <begin position="179"/>
        <end position="201"/>
    </location>
</feature>
<organism evidence="2 3">
    <name type="scientific">Steinernema hermaphroditum</name>
    <dbReference type="NCBI Taxonomy" id="289476"/>
    <lineage>
        <taxon>Eukaryota</taxon>
        <taxon>Metazoa</taxon>
        <taxon>Ecdysozoa</taxon>
        <taxon>Nematoda</taxon>
        <taxon>Chromadorea</taxon>
        <taxon>Rhabditida</taxon>
        <taxon>Tylenchina</taxon>
        <taxon>Panagrolaimomorpha</taxon>
        <taxon>Strongyloidoidea</taxon>
        <taxon>Steinernematidae</taxon>
        <taxon>Steinernema</taxon>
    </lineage>
</organism>
<dbReference type="EMBL" id="JAUCMV010000002">
    <property type="protein sequence ID" value="KAK0415458.1"/>
    <property type="molecule type" value="Genomic_DNA"/>
</dbReference>
<accession>A0AA39LZN3</accession>
<keyword evidence="1" id="KW-0812">Transmembrane</keyword>
<evidence type="ECO:0000256" key="1">
    <source>
        <dbReference type="SAM" id="Phobius"/>
    </source>
</evidence>
<dbReference type="AlphaFoldDB" id="A0AA39LZN3"/>
<dbReference type="InterPro" id="IPR010601">
    <property type="entry name" value="DUF1182"/>
</dbReference>
<protein>
    <recommendedName>
        <fullName evidence="4">G-protein coupled receptors family 1 profile domain-containing protein</fullName>
    </recommendedName>
</protein>
<keyword evidence="1" id="KW-1133">Transmembrane helix</keyword>
<gene>
    <name evidence="2" type="ORF">QR680_011951</name>
</gene>
<feature type="transmembrane region" description="Helical" evidence="1">
    <location>
        <begin position="130"/>
        <end position="149"/>
    </location>
</feature>
<feature type="transmembrane region" description="Helical" evidence="1">
    <location>
        <begin position="20"/>
        <end position="41"/>
    </location>
</feature>
<feature type="transmembrane region" description="Helical" evidence="1">
    <location>
        <begin position="259"/>
        <end position="280"/>
    </location>
</feature>
<dbReference type="SUPFAM" id="SSF81321">
    <property type="entry name" value="Family A G protein-coupled receptor-like"/>
    <property type="match status" value="1"/>
</dbReference>
<evidence type="ECO:0000313" key="2">
    <source>
        <dbReference type="EMBL" id="KAK0415458.1"/>
    </source>
</evidence>
<dbReference type="PANTHER" id="PTHR38614">
    <property type="entry name" value="PROTEIN CBG09954"/>
    <property type="match status" value="1"/>
</dbReference>
<feature type="transmembrane region" description="Helical" evidence="1">
    <location>
        <begin position="98"/>
        <end position="118"/>
    </location>
</feature>
<evidence type="ECO:0000313" key="3">
    <source>
        <dbReference type="Proteomes" id="UP001175271"/>
    </source>
</evidence>
<sequence length="299" mass="33903">MNTTAPEVVYVLQSYLNSAITVTVTIIPSLLPNGFILFVGVKSNVIKDKFKDSIITMTSLNIFTAITVLTFNAFYFIYNFTRTPVNFYVCSAFRRFTAYAYSPMFYGCIIVAADRFYGVVLSKPFNRMKIFILNVILSAFPFALFINQISSTNWRYQDICGPTLSGHFTWMLDVNTALFMAYPLVAFVLNGYILYYIYHNAKGVVVAGRKLNTTEEKRERHVLYGMLIQSFLPALCHIPMMVCVMLLYKGLSPPGSLLIIANIVTHANLTLNPIFTVLFVKQFREATRKLISSSKVVTF</sequence>
<proteinExistence type="predicted"/>
<feature type="transmembrane region" description="Helical" evidence="1">
    <location>
        <begin position="222"/>
        <end position="247"/>
    </location>
</feature>
<reference evidence="2" key="1">
    <citation type="submission" date="2023-06" db="EMBL/GenBank/DDBJ databases">
        <title>Genomic analysis of the entomopathogenic nematode Steinernema hermaphroditum.</title>
        <authorList>
            <person name="Schwarz E.M."/>
            <person name="Heppert J.K."/>
            <person name="Baniya A."/>
            <person name="Schwartz H.T."/>
            <person name="Tan C.-H."/>
            <person name="Antoshechkin I."/>
            <person name="Sternberg P.W."/>
            <person name="Goodrich-Blair H."/>
            <person name="Dillman A.R."/>
        </authorList>
    </citation>
    <scope>NUCLEOTIDE SEQUENCE</scope>
    <source>
        <strain evidence="2">PS9179</strain>
        <tissue evidence="2">Whole animal</tissue>
    </source>
</reference>
<dbReference type="Gene3D" id="1.20.1070.10">
    <property type="entry name" value="Rhodopsin 7-helix transmembrane proteins"/>
    <property type="match status" value="1"/>
</dbReference>
<keyword evidence="3" id="KW-1185">Reference proteome</keyword>
<keyword evidence="1" id="KW-0472">Membrane</keyword>
<dbReference type="PANTHER" id="PTHR38614:SF1">
    <property type="entry name" value="G_PROTEIN_RECEP_F1_2 DOMAIN-CONTAINING PROTEIN"/>
    <property type="match status" value="1"/>
</dbReference>
<feature type="transmembrane region" description="Helical" evidence="1">
    <location>
        <begin position="53"/>
        <end position="78"/>
    </location>
</feature>
<name>A0AA39LZN3_9BILA</name>